<accession>A0A7C7ZE00</accession>
<dbReference type="NCBIfam" id="TIGR02274">
    <property type="entry name" value="dCTP_deam"/>
    <property type="match status" value="1"/>
</dbReference>
<dbReference type="EC" id="3.5.4.13" evidence="3"/>
<dbReference type="Pfam" id="PF22769">
    <property type="entry name" value="DCD"/>
    <property type="match status" value="1"/>
</dbReference>
<evidence type="ECO:0000313" key="4">
    <source>
        <dbReference type="Proteomes" id="UP000589516"/>
    </source>
</evidence>
<evidence type="ECO:0000256" key="1">
    <source>
        <dbReference type="ARBA" id="ARBA00022801"/>
    </source>
</evidence>
<dbReference type="EMBL" id="DUAV01000032">
    <property type="protein sequence ID" value="HIG63902.1"/>
    <property type="molecule type" value="Genomic_DNA"/>
</dbReference>
<comment type="caution">
    <text evidence="3">The sequence shown here is derived from an EMBL/GenBank/DDBJ whole genome shotgun (WGS) entry which is preliminary data.</text>
</comment>
<dbReference type="InterPro" id="IPR011962">
    <property type="entry name" value="dCTP_deaminase"/>
</dbReference>
<dbReference type="PANTHER" id="PTHR42680">
    <property type="entry name" value="DCTP DEAMINASE"/>
    <property type="match status" value="1"/>
</dbReference>
<dbReference type="CDD" id="cd07557">
    <property type="entry name" value="trimeric_dUTPase"/>
    <property type="match status" value="1"/>
</dbReference>
<dbReference type="AlphaFoldDB" id="A0A7C7ZE00"/>
<proteinExistence type="predicted"/>
<dbReference type="InterPro" id="IPR033704">
    <property type="entry name" value="dUTPase_trimeric"/>
</dbReference>
<organism evidence="3 4">
    <name type="scientific">Marine Group III euryarchaeote</name>
    <dbReference type="NCBI Taxonomy" id="2173149"/>
    <lineage>
        <taxon>Archaea</taxon>
        <taxon>Methanobacteriati</taxon>
        <taxon>Thermoplasmatota</taxon>
        <taxon>Thermoplasmata</taxon>
        <taxon>Candidatus Thermoprofundales</taxon>
    </lineage>
</organism>
<dbReference type="InterPro" id="IPR036157">
    <property type="entry name" value="dUTPase-like_sf"/>
</dbReference>
<protein>
    <submittedName>
        <fullName evidence="3">dCTP deaminase</fullName>
        <ecNumber evidence="3">3.5.4.13</ecNumber>
    </submittedName>
</protein>
<evidence type="ECO:0000256" key="2">
    <source>
        <dbReference type="ARBA" id="ARBA00023080"/>
    </source>
</evidence>
<dbReference type="SUPFAM" id="SSF51283">
    <property type="entry name" value="dUTPase-like"/>
    <property type="match status" value="1"/>
</dbReference>
<name>A0A7C7ZE00_9ARCH</name>
<dbReference type="PANTHER" id="PTHR42680:SF3">
    <property type="entry name" value="DCTP DEAMINASE"/>
    <property type="match status" value="1"/>
</dbReference>
<sequence>MPVLSDEAILAALDAGQLEIEPFDANGLTPNGYDLRIGEVALVGEEPITEGTLSVPPQARFAVSTLERVACGPALCGQLWLRSTWARRGVQASFGKVDAGFDGTLTLPGLNSSAEPLELAVGETYCQLVIEALTSPASGTYGDRSGNYQHQRGVTW</sequence>
<dbReference type="GO" id="GO:0008829">
    <property type="term" value="F:dCTP deaminase activity"/>
    <property type="evidence" value="ECO:0007669"/>
    <property type="project" value="UniProtKB-EC"/>
</dbReference>
<reference evidence="4" key="1">
    <citation type="journal article" date="2019" name="bioRxiv">
        <title>Genome diversification in globally distributed novel marine Proteobacteria is linked to environmental adaptation.</title>
        <authorList>
            <person name="Zhou Z."/>
            <person name="Tran P.Q."/>
            <person name="Kieft K."/>
            <person name="Anantharaman K."/>
        </authorList>
    </citation>
    <scope>NUCLEOTIDE SEQUENCE [LARGE SCALE GENOMIC DNA]</scope>
</reference>
<gene>
    <name evidence="3" type="primary">dcd</name>
    <name evidence="3" type="ORF">EYQ16_05255</name>
</gene>
<dbReference type="Proteomes" id="UP000589516">
    <property type="component" value="Unassembled WGS sequence"/>
</dbReference>
<evidence type="ECO:0000313" key="3">
    <source>
        <dbReference type="EMBL" id="HIG63902.1"/>
    </source>
</evidence>
<dbReference type="Gene3D" id="2.70.40.10">
    <property type="match status" value="1"/>
</dbReference>
<keyword evidence="1 3" id="KW-0378">Hydrolase</keyword>
<dbReference type="GO" id="GO:0006229">
    <property type="term" value="P:dUTP biosynthetic process"/>
    <property type="evidence" value="ECO:0007669"/>
    <property type="project" value="InterPro"/>
</dbReference>
<keyword evidence="2" id="KW-0546">Nucleotide metabolism</keyword>